<dbReference type="RefSeq" id="WP_021104336.1">
    <property type="nucleotide sequence ID" value="NZ_LT906441.1"/>
</dbReference>
<dbReference type="eggNOG" id="COG0861">
    <property type="taxonomic scope" value="Bacteria"/>
</dbReference>
<feature type="transmembrane region" description="Helical" evidence="6">
    <location>
        <begin position="38"/>
        <end position="57"/>
    </location>
</feature>
<evidence type="ECO:0000256" key="3">
    <source>
        <dbReference type="ARBA" id="ARBA00022692"/>
    </source>
</evidence>
<comment type="similarity">
    <text evidence="2">Belongs to the TerC family.</text>
</comment>
<dbReference type="NCBIfam" id="TIGR03718">
    <property type="entry name" value="R_switched_Alx"/>
    <property type="match status" value="1"/>
</dbReference>
<feature type="transmembrane region" description="Helical" evidence="6">
    <location>
        <begin position="69"/>
        <end position="90"/>
    </location>
</feature>
<organism evidence="7 8">
    <name type="scientific">Cutibacterium granulosum</name>
    <dbReference type="NCBI Taxonomy" id="33011"/>
    <lineage>
        <taxon>Bacteria</taxon>
        <taxon>Bacillati</taxon>
        <taxon>Actinomycetota</taxon>
        <taxon>Actinomycetes</taxon>
        <taxon>Propionibacteriales</taxon>
        <taxon>Propionibacteriaceae</taxon>
        <taxon>Cutibacterium</taxon>
    </lineage>
</organism>
<evidence type="ECO:0000256" key="5">
    <source>
        <dbReference type="ARBA" id="ARBA00023136"/>
    </source>
</evidence>
<keyword evidence="3 6" id="KW-0812">Transmembrane</keyword>
<keyword evidence="5 6" id="KW-0472">Membrane</keyword>
<dbReference type="Proteomes" id="UP000215332">
    <property type="component" value="Chromosome 1"/>
</dbReference>
<gene>
    <name evidence="7" type="primary">alx</name>
    <name evidence="7" type="ORF">SAMEA4412665_01755</name>
</gene>
<protein>
    <submittedName>
        <fullName evidence="7">Inner membrane protein alx</fullName>
    </submittedName>
</protein>
<feature type="transmembrane region" description="Helical" evidence="6">
    <location>
        <begin position="298"/>
        <end position="317"/>
    </location>
</feature>
<dbReference type="KEGG" id="cgrn:4412665_01755"/>
<feature type="transmembrane region" description="Helical" evidence="6">
    <location>
        <begin position="255"/>
        <end position="278"/>
    </location>
</feature>
<dbReference type="AlphaFoldDB" id="A0A239WZK4"/>
<evidence type="ECO:0000313" key="8">
    <source>
        <dbReference type="Proteomes" id="UP000215332"/>
    </source>
</evidence>
<dbReference type="InterPro" id="IPR005496">
    <property type="entry name" value="Integral_membrane_TerC"/>
</dbReference>
<reference evidence="7 8" key="1">
    <citation type="submission" date="2017-06" db="EMBL/GenBank/DDBJ databases">
        <authorList>
            <consortium name="Pathogen Informatics"/>
        </authorList>
    </citation>
    <scope>NUCLEOTIDE SEQUENCE [LARGE SCALE GENOMIC DNA]</scope>
    <source>
        <strain evidence="7 8">NCTC11865</strain>
    </source>
</reference>
<keyword evidence="4 6" id="KW-1133">Transmembrane helix</keyword>
<evidence type="ECO:0000313" key="7">
    <source>
        <dbReference type="EMBL" id="SNV39383.1"/>
    </source>
</evidence>
<feature type="transmembrane region" description="Helical" evidence="6">
    <location>
        <begin position="228"/>
        <end position="248"/>
    </location>
</feature>
<sequence>MPVHSYTWIITVAVMLGLLIFDVLLMKRHPHKPSAKECSIWVSVYIGLAVLFGMGVWMLAGRSWGRQFYAVWITEYSLSLDNLFIFIILMSKLKVPEKLQQFALLCGIILALVFRGVFIALGKAVLDAWAWVFFVFGLFLLYSAISLVREYFSKEGNGEDAPDNALMRWVKRRVPTTGDYRGTAFFVREGGKRLATSMLTVAVALGSTDLLFALDSIPASYGLTNEPYLIFTANVFALMGLRQLYFLLGNLLNRLVFLQLGLAVILGFISLKLVGHAMNHYGLDDKWLGFSAEVSEGVSLGVIIGTLIVTTVVSLTYSRLHPGASGRD</sequence>
<dbReference type="InterPro" id="IPR022369">
    <property type="entry name" value="Integral_membrane_TerC_rswitch"/>
</dbReference>
<comment type="subcellular location">
    <subcellularLocation>
        <location evidence="1">Membrane</location>
        <topology evidence="1">Multi-pass membrane protein</topology>
    </subcellularLocation>
</comment>
<dbReference type="EMBL" id="LT906441">
    <property type="protein sequence ID" value="SNV39383.1"/>
    <property type="molecule type" value="Genomic_DNA"/>
</dbReference>
<evidence type="ECO:0000256" key="1">
    <source>
        <dbReference type="ARBA" id="ARBA00004141"/>
    </source>
</evidence>
<evidence type="ECO:0000256" key="4">
    <source>
        <dbReference type="ARBA" id="ARBA00022989"/>
    </source>
</evidence>
<feature type="transmembrane region" description="Helical" evidence="6">
    <location>
        <begin position="194"/>
        <end position="213"/>
    </location>
</feature>
<evidence type="ECO:0000256" key="2">
    <source>
        <dbReference type="ARBA" id="ARBA00007511"/>
    </source>
</evidence>
<proteinExistence type="inferred from homology"/>
<feature type="transmembrane region" description="Helical" evidence="6">
    <location>
        <begin position="128"/>
        <end position="148"/>
    </location>
</feature>
<dbReference type="PANTHER" id="PTHR30238:SF0">
    <property type="entry name" value="THYLAKOID MEMBRANE PROTEIN TERC, CHLOROPLASTIC"/>
    <property type="match status" value="1"/>
</dbReference>
<dbReference type="GO" id="GO:0016020">
    <property type="term" value="C:membrane"/>
    <property type="evidence" value="ECO:0007669"/>
    <property type="project" value="UniProtKB-SubCell"/>
</dbReference>
<dbReference type="PANTHER" id="PTHR30238">
    <property type="entry name" value="MEMBRANE BOUND PREDICTED REDOX MODULATOR"/>
    <property type="match status" value="1"/>
</dbReference>
<name>A0A239WZK4_9ACTN</name>
<feature type="transmembrane region" description="Helical" evidence="6">
    <location>
        <begin position="6"/>
        <end position="26"/>
    </location>
</feature>
<accession>A0A239WZK4</accession>
<feature type="transmembrane region" description="Helical" evidence="6">
    <location>
        <begin position="102"/>
        <end position="122"/>
    </location>
</feature>
<evidence type="ECO:0000256" key="6">
    <source>
        <dbReference type="SAM" id="Phobius"/>
    </source>
</evidence>
<dbReference type="Pfam" id="PF03741">
    <property type="entry name" value="TerC"/>
    <property type="match status" value="1"/>
</dbReference>